<name>A0AC35GP22_9BILA</name>
<evidence type="ECO:0000313" key="1">
    <source>
        <dbReference type="Proteomes" id="UP000887580"/>
    </source>
</evidence>
<dbReference type="Proteomes" id="UP000887580">
    <property type="component" value="Unplaced"/>
</dbReference>
<protein>
    <submittedName>
        <fullName evidence="2">Gustatory receptor</fullName>
    </submittedName>
</protein>
<reference evidence="2" key="1">
    <citation type="submission" date="2022-11" db="UniProtKB">
        <authorList>
            <consortium name="WormBaseParasite"/>
        </authorList>
    </citation>
    <scope>IDENTIFICATION</scope>
</reference>
<dbReference type="WBParaSite" id="PS1159_v2.g6765.t1">
    <property type="protein sequence ID" value="PS1159_v2.g6765.t1"/>
    <property type="gene ID" value="PS1159_v2.g6765"/>
</dbReference>
<accession>A0AC35GP22</accession>
<organism evidence="1 2">
    <name type="scientific">Panagrolaimus sp. PS1159</name>
    <dbReference type="NCBI Taxonomy" id="55785"/>
    <lineage>
        <taxon>Eukaryota</taxon>
        <taxon>Metazoa</taxon>
        <taxon>Ecdysozoa</taxon>
        <taxon>Nematoda</taxon>
        <taxon>Chromadorea</taxon>
        <taxon>Rhabditida</taxon>
        <taxon>Tylenchina</taxon>
        <taxon>Panagrolaimomorpha</taxon>
        <taxon>Panagrolaimoidea</taxon>
        <taxon>Panagrolaimidae</taxon>
        <taxon>Panagrolaimus</taxon>
    </lineage>
</organism>
<evidence type="ECO:0000313" key="2">
    <source>
        <dbReference type="WBParaSite" id="PS1159_v2.g6765.t1"/>
    </source>
</evidence>
<sequence length="433" mass="49503">MSKTAAERRKILPIAKKIHSSIQEWGWMNENDENFEGDKAELVKKKFKHVKVFLYLTGLYYSEEPKTLIGKGFHLLKEAIAIVSVSSVAISKLYNLITTKKYDEETLPQICLLNYLWQSLFSIIFLIYWQRRGYLKTLFAEVCWPNISEKYSKSRREINCTVIGCCIALLFTFVFPIAMILIFGFKKIEGIRSDPQEFTLFGSPWLFSMFAIYAGLCFYIILFFYIIVSKTVYYELKAFNEELIKLGNDSEMPNEEFEDKFIKLYLTHGKLGSMVLSLDNFFEVYTFVLIGSNIPLTIFTILNTFVSFHSTLDAIISSPLIIFCLGELIGLTYVPAKLHAAIRCVEGIIYGSIRVWNPYNEKIYQIANSFISHVKQSNLGISIWGFAMLTKPTILTTISITFTYLAVLIELKTSSTRLNANSGSGNNVTTCIC</sequence>
<proteinExistence type="predicted"/>